<dbReference type="HAMAP" id="MF_00094">
    <property type="entry name" value="Rel_fac_2"/>
    <property type="match status" value="1"/>
</dbReference>
<dbReference type="GO" id="GO:0016149">
    <property type="term" value="F:translation release factor activity, codon specific"/>
    <property type="evidence" value="ECO:0007669"/>
    <property type="project" value="InterPro"/>
</dbReference>
<dbReference type="Proteomes" id="UP000332933">
    <property type="component" value="Unassembled WGS sequence"/>
</dbReference>
<dbReference type="EMBL" id="VJMH01006456">
    <property type="protein sequence ID" value="KAF0689397.1"/>
    <property type="molecule type" value="Genomic_DNA"/>
</dbReference>
<dbReference type="Pfam" id="PF00472">
    <property type="entry name" value="RF-1"/>
    <property type="match status" value="1"/>
</dbReference>
<dbReference type="PANTHER" id="PTHR43116">
    <property type="entry name" value="PEPTIDE CHAIN RELEASE FACTOR 2"/>
    <property type="match status" value="1"/>
</dbReference>
<organism evidence="5 6">
    <name type="scientific">Aphanomyces stellatus</name>
    <dbReference type="NCBI Taxonomy" id="120398"/>
    <lineage>
        <taxon>Eukaryota</taxon>
        <taxon>Sar</taxon>
        <taxon>Stramenopiles</taxon>
        <taxon>Oomycota</taxon>
        <taxon>Saprolegniomycetes</taxon>
        <taxon>Saprolegniales</taxon>
        <taxon>Verrucalvaceae</taxon>
        <taxon>Aphanomyces</taxon>
    </lineage>
</organism>
<protein>
    <submittedName>
        <fullName evidence="5">Aste57867_19159 protein</fullName>
    </submittedName>
</protein>
<dbReference type="SMART" id="SM00937">
    <property type="entry name" value="PCRF"/>
    <property type="match status" value="1"/>
</dbReference>
<dbReference type="GO" id="GO:0005737">
    <property type="term" value="C:cytoplasm"/>
    <property type="evidence" value="ECO:0007669"/>
    <property type="project" value="InterPro"/>
</dbReference>
<dbReference type="EMBL" id="CAADRA010006477">
    <property type="protein sequence ID" value="VFT95881.1"/>
    <property type="molecule type" value="Genomic_DNA"/>
</dbReference>
<dbReference type="InterPro" id="IPR045853">
    <property type="entry name" value="Pep_chain_release_fac_I_sf"/>
</dbReference>
<reference evidence="5 6" key="1">
    <citation type="submission" date="2019-03" db="EMBL/GenBank/DDBJ databases">
        <authorList>
            <person name="Gaulin E."/>
            <person name="Dumas B."/>
        </authorList>
    </citation>
    <scope>NUCLEOTIDE SEQUENCE [LARGE SCALE GENOMIC DNA]</scope>
    <source>
        <strain evidence="5">CBS 568.67</strain>
    </source>
</reference>
<dbReference type="Pfam" id="PF03462">
    <property type="entry name" value="PCRF"/>
    <property type="match status" value="1"/>
</dbReference>
<proteinExistence type="inferred from homology"/>
<dbReference type="PANTHER" id="PTHR43116:SF3">
    <property type="entry name" value="CLASS I PEPTIDE CHAIN RELEASE FACTOR"/>
    <property type="match status" value="1"/>
</dbReference>
<evidence type="ECO:0000313" key="5">
    <source>
        <dbReference type="EMBL" id="VFT95881.1"/>
    </source>
</evidence>
<reference evidence="4" key="2">
    <citation type="submission" date="2019-06" db="EMBL/GenBank/DDBJ databases">
        <title>Genomics analysis of Aphanomyces spp. identifies a new class of oomycete effector associated with host adaptation.</title>
        <authorList>
            <person name="Gaulin E."/>
        </authorList>
    </citation>
    <scope>NUCLEOTIDE SEQUENCE</scope>
    <source>
        <strain evidence="4">CBS 578.67</strain>
    </source>
</reference>
<evidence type="ECO:0000313" key="4">
    <source>
        <dbReference type="EMBL" id="KAF0689397.1"/>
    </source>
</evidence>
<accession>A0A485LG66</accession>
<dbReference type="SUPFAM" id="SSF75620">
    <property type="entry name" value="Release factor"/>
    <property type="match status" value="1"/>
</dbReference>
<dbReference type="NCBIfam" id="TIGR00020">
    <property type="entry name" value="prfB"/>
    <property type="match status" value="1"/>
</dbReference>
<feature type="domain" description="Prokaryotic-type class I peptide chain release factors" evidence="3">
    <location>
        <begin position="288"/>
        <end position="304"/>
    </location>
</feature>
<dbReference type="Gene3D" id="3.30.70.1660">
    <property type="match status" value="1"/>
</dbReference>
<keyword evidence="6" id="KW-1185">Reference proteome</keyword>
<dbReference type="PROSITE" id="PS00745">
    <property type="entry name" value="RF_PROK_I"/>
    <property type="match status" value="1"/>
</dbReference>
<evidence type="ECO:0000259" key="3">
    <source>
        <dbReference type="PROSITE" id="PS00745"/>
    </source>
</evidence>
<dbReference type="InterPro" id="IPR005139">
    <property type="entry name" value="PCRF"/>
</dbReference>
<evidence type="ECO:0000256" key="2">
    <source>
        <dbReference type="ARBA" id="ARBA00022917"/>
    </source>
</evidence>
<dbReference type="Gene3D" id="3.30.160.20">
    <property type="match status" value="1"/>
</dbReference>
<sequence length="412" mass="45842">MLMMMPMGPSVRLLRRQLPLCQPATARFFADDSVRSTKNLASDFAEKHHAAASTLAQIRHVLAAPAHTTQLAQLQRATSREDLWNNATEAAMLLQQLSVLEKRETAAAHWHATLADTKELFEMAMDESEQRVLEDCVATVDEAEAAAKKLHAELLLSEPMDPSSCFVEIHAGAGGTESGDWVEMLLRMYMRWTEAHTDGYQAEVVHAVLGEEAGYRSVCLRVEGSYAYGWLKTEAGVHRLVRISPFDSAARRHTSFAQVRVFPLVTEAVAGAKDIVISPKDLRIDTYRASGPGGQHVNKTESAIRITHLPTNIVVQCQSDRSQHRNKDTAMEMLRARLLQLELLEQDQERRKYTQGLGDNAWGSQIRSYVLHPYKMVKDHRTNLATSDTKGVLDGDISGFIQEALLAPSTTT</sequence>
<keyword evidence="2" id="KW-0648">Protein biosynthesis</keyword>
<name>A0A485LG66_9STRA</name>
<dbReference type="InterPro" id="IPR004374">
    <property type="entry name" value="PrfB"/>
</dbReference>
<evidence type="ECO:0000256" key="1">
    <source>
        <dbReference type="ARBA" id="ARBA00010835"/>
    </source>
</evidence>
<dbReference type="Gene3D" id="1.20.58.410">
    <property type="entry name" value="Release factor"/>
    <property type="match status" value="1"/>
</dbReference>
<dbReference type="OrthoDB" id="2019491at2759"/>
<dbReference type="InterPro" id="IPR000352">
    <property type="entry name" value="Pep_chain_release_fac_I"/>
</dbReference>
<evidence type="ECO:0000313" key="6">
    <source>
        <dbReference type="Proteomes" id="UP000332933"/>
    </source>
</evidence>
<gene>
    <name evidence="5" type="primary">Aste57867_19159</name>
    <name evidence="4" type="ORF">As57867_019095</name>
    <name evidence="5" type="ORF">ASTE57867_19159</name>
</gene>
<dbReference type="FunFam" id="3.30.160.20:FF:000004">
    <property type="entry name" value="Peptide chain release factor 1"/>
    <property type="match status" value="1"/>
</dbReference>
<comment type="similarity">
    <text evidence="1">Belongs to the prokaryotic/mitochondrial release factor family.</text>
</comment>
<dbReference type="AlphaFoldDB" id="A0A485LG66"/>